<proteinExistence type="predicted"/>
<dbReference type="InterPro" id="IPR013320">
    <property type="entry name" value="ConA-like_dom_sf"/>
</dbReference>
<accession>A0A9D1QS95</accession>
<gene>
    <name evidence="1" type="ORF">H9875_04595</name>
</gene>
<sequence>MTQDLTAALKTAPAGLPLDGVFTPGTTPENQAAIIQSKNPSSPETQVMAVTRQNHQVGMMWSTDQNAIDLRHDAELSMWLYLGKSTEKLRAGDGMALVLQNDRRGLRATPRSSQNPPGETLGVWGVDDDRRQANSAAIASRAILYSWALEFDTFMNTKLADWGQAAAFDAGISDHAHIAANYPGQAKTYQRHDRNFWPARYSYQMNHMGMVTGNQNFLANGNWHHMTLTWDALRSEVTYKFNDKQPSEGIVVPGQEMKTQTFAIDREKIDPDNTGQVRWGFTGATGTAAANQLVVIDRSESMIDASAEAKLTNLSTDNVVQDGQQVKEEDRLRLDYEVDYRDGRRAWRDVAADLRLPDHMTFTSAQVAYADGTEETLDLDAIKQHHLQVKLRTLSRSNPTAKIWLMGQIDEHTKALKIAPQTSTFRGGNQLLTAKTPGFVAFPQLDLALEVTEKNVDVPLGETTVIHGRVQSSDGQALNETETLKVYAQLGRRTVQAASVAADGTFELSPDATDLKLGRNTLKLFAKDAYGNRSADQTVILNVTGSLTFDTVGRQGSFKQTVLTGRAQHIRTNNDWSLQVSDTRQSGSQWKLQAAATPFTTAENDRLDGQLVYRTGHGDLPLTESAVTVERGTTLTDHTVTNVAQTWNARHGLGIRVGAGAQAGDYQTTITWTLADTPE</sequence>
<name>A0A9D1QS95_9LACO</name>
<evidence type="ECO:0000313" key="2">
    <source>
        <dbReference type="Proteomes" id="UP000886822"/>
    </source>
</evidence>
<comment type="caution">
    <text evidence="1">The sequence shown here is derived from an EMBL/GenBank/DDBJ whole genome shotgun (WGS) entry which is preliminary data.</text>
</comment>
<dbReference type="Proteomes" id="UP000886822">
    <property type="component" value="Unassembled WGS sequence"/>
</dbReference>
<organism evidence="1 2">
    <name type="scientific">Candidatus Levilactobacillus faecigallinarum</name>
    <dbReference type="NCBI Taxonomy" id="2838638"/>
    <lineage>
        <taxon>Bacteria</taxon>
        <taxon>Bacillati</taxon>
        <taxon>Bacillota</taxon>
        <taxon>Bacilli</taxon>
        <taxon>Lactobacillales</taxon>
        <taxon>Lactobacillaceae</taxon>
        <taxon>Levilactobacillus</taxon>
    </lineage>
</organism>
<reference evidence="1" key="1">
    <citation type="journal article" date="2021" name="PeerJ">
        <title>Extensive microbial diversity within the chicken gut microbiome revealed by metagenomics and culture.</title>
        <authorList>
            <person name="Gilroy R."/>
            <person name="Ravi A."/>
            <person name="Getino M."/>
            <person name="Pursley I."/>
            <person name="Horton D.L."/>
            <person name="Alikhan N.F."/>
            <person name="Baker D."/>
            <person name="Gharbi K."/>
            <person name="Hall N."/>
            <person name="Watson M."/>
            <person name="Adriaenssens E.M."/>
            <person name="Foster-Nyarko E."/>
            <person name="Jarju S."/>
            <person name="Secka A."/>
            <person name="Antonio M."/>
            <person name="Oren A."/>
            <person name="Chaudhuri R.R."/>
            <person name="La Ragione R."/>
            <person name="Hildebrand F."/>
            <person name="Pallen M.J."/>
        </authorList>
    </citation>
    <scope>NUCLEOTIDE SEQUENCE</scope>
    <source>
        <strain evidence="1">CHK173-259</strain>
    </source>
</reference>
<dbReference type="AlphaFoldDB" id="A0A9D1QS95"/>
<dbReference type="EMBL" id="DXGJ01000033">
    <property type="protein sequence ID" value="HIW71888.1"/>
    <property type="molecule type" value="Genomic_DNA"/>
</dbReference>
<dbReference type="Gene3D" id="2.60.120.200">
    <property type="match status" value="1"/>
</dbReference>
<dbReference type="SUPFAM" id="SSF49899">
    <property type="entry name" value="Concanavalin A-like lectins/glucanases"/>
    <property type="match status" value="1"/>
</dbReference>
<protein>
    <recommendedName>
        <fullName evidence="3">WxL domain-containing protein</fullName>
    </recommendedName>
</protein>
<evidence type="ECO:0008006" key="3">
    <source>
        <dbReference type="Google" id="ProtNLM"/>
    </source>
</evidence>
<evidence type="ECO:0000313" key="1">
    <source>
        <dbReference type="EMBL" id="HIW71888.1"/>
    </source>
</evidence>
<reference evidence="1" key="2">
    <citation type="submission" date="2021-04" db="EMBL/GenBank/DDBJ databases">
        <authorList>
            <person name="Gilroy R."/>
        </authorList>
    </citation>
    <scope>NUCLEOTIDE SEQUENCE</scope>
    <source>
        <strain evidence="1">CHK173-259</strain>
    </source>
</reference>